<dbReference type="Proteomes" id="UP000641206">
    <property type="component" value="Unassembled WGS sequence"/>
</dbReference>
<comment type="catalytic activity">
    <reaction evidence="3">
        <text>N-acetyl-D-muramate 6-phosphate + H2O = N-acetyl-D-glucosamine 6-phosphate + (R)-lactate</text>
        <dbReference type="Rhea" id="RHEA:26410"/>
        <dbReference type="ChEBI" id="CHEBI:15377"/>
        <dbReference type="ChEBI" id="CHEBI:16004"/>
        <dbReference type="ChEBI" id="CHEBI:57513"/>
        <dbReference type="ChEBI" id="CHEBI:58722"/>
        <dbReference type="EC" id="4.2.1.126"/>
    </reaction>
</comment>
<protein>
    <recommendedName>
        <fullName evidence="3">N-acetylmuramic acid 6-phosphate etherase</fullName>
        <shortName evidence="3">MurNAc-6-P etherase</shortName>
        <ecNumber evidence="3">4.2.1.126</ecNumber>
    </recommendedName>
    <alternativeName>
        <fullName evidence="3">N-acetylmuramic acid 6-phosphate hydrolase</fullName>
    </alternativeName>
    <alternativeName>
        <fullName evidence="3">N-acetylmuramic acid 6-phosphate lyase</fullName>
    </alternativeName>
</protein>
<gene>
    <name evidence="3 5" type="primary">murQ</name>
    <name evidence="5" type="ORF">GCM10011346_04050</name>
</gene>
<dbReference type="EMBL" id="BMLW01000001">
    <property type="protein sequence ID" value="GGP07563.1"/>
    <property type="molecule type" value="Genomic_DNA"/>
</dbReference>
<proteinExistence type="inferred from homology"/>
<dbReference type="Pfam" id="PF22645">
    <property type="entry name" value="GKRP_SIS_N"/>
    <property type="match status" value="1"/>
</dbReference>
<feature type="domain" description="SIS" evidence="4">
    <location>
        <begin position="54"/>
        <end position="217"/>
    </location>
</feature>
<keyword evidence="6" id="KW-1185">Reference proteome</keyword>
<dbReference type="InterPro" id="IPR005486">
    <property type="entry name" value="Glucokinase_regulatory_CS"/>
</dbReference>
<dbReference type="Gene3D" id="1.10.8.1080">
    <property type="match status" value="1"/>
</dbReference>
<keyword evidence="1 3" id="KW-0456">Lyase</keyword>
<dbReference type="SUPFAM" id="SSF53697">
    <property type="entry name" value="SIS domain"/>
    <property type="match status" value="1"/>
</dbReference>
<evidence type="ECO:0000256" key="3">
    <source>
        <dbReference type="HAMAP-Rule" id="MF_00068"/>
    </source>
</evidence>
<sequence length="296" mass="31928">MLGDLTTEKRNEKTMNLDEMSTEAFLKIMNGEDAKVAYIIKENILYITEAVNNIITSLKSGGRLIYLGAGTSGRLGLLDAVECPPTFGTDPKEVIGLIAGGNEAFIQAVEGAEDNEELGRNDLQSIHLTDSDIVVGIAASGRTPYVIGGLQYANDIGAATVAVSNNRNSTIGRVAKTKIEVDCGPEVLSGSTRLKAGTAQKMILNMLSTASMVGVGKTYQNLLVDLQPTNEKLKERAKKIIMEATQCDFSTAEAYFKMANYETKTAIIMLLTDLSYDEAVECLKKTEGSIHKTIEK</sequence>
<evidence type="ECO:0000259" key="4">
    <source>
        <dbReference type="PROSITE" id="PS51464"/>
    </source>
</evidence>
<dbReference type="PANTHER" id="PTHR10088:SF4">
    <property type="entry name" value="GLUCOKINASE REGULATORY PROTEIN"/>
    <property type="match status" value="1"/>
</dbReference>
<dbReference type="InterPro" id="IPR040190">
    <property type="entry name" value="MURQ/GCKR"/>
</dbReference>
<reference evidence="6" key="1">
    <citation type="journal article" date="2019" name="Int. J. Syst. Evol. Microbiol.">
        <title>The Global Catalogue of Microorganisms (GCM) 10K type strain sequencing project: providing services to taxonomists for standard genome sequencing and annotation.</title>
        <authorList>
            <consortium name="The Broad Institute Genomics Platform"/>
            <consortium name="The Broad Institute Genome Sequencing Center for Infectious Disease"/>
            <person name="Wu L."/>
            <person name="Ma J."/>
        </authorList>
    </citation>
    <scope>NUCLEOTIDE SEQUENCE [LARGE SCALE GENOMIC DNA]</scope>
    <source>
        <strain evidence="6">CGMCC 1.7693</strain>
    </source>
</reference>
<evidence type="ECO:0000256" key="1">
    <source>
        <dbReference type="ARBA" id="ARBA00023239"/>
    </source>
</evidence>
<name>A0ABQ2NPW7_9BACI</name>
<evidence type="ECO:0000313" key="5">
    <source>
        <dbReference type="EMBL" id="GGP07563.1"/>
    </source>
</evidence>
<evidence type="ECO:0000256" key="2">
    <source>
        <dbReference type="ARBA" id="ARBA00023277"/>
    </source>
</evidence>
<dbReference type="PROSITE" id="PS01272">
    <property type="entry name" value="GCKR"/>
    <property type="match status" value="1"/>
</dbReference>
<dbReference type="NCBIfam" id="NF003915">
    <property type="entry name" value="PRK05441.1"/>
    <property type="match status" value="1"/>
</dbReference>
<feature type="active site" description="Proton donor" evidence="3">
    <location>
        <position position="82"/>
    </location>
</feature>
<comment type="pathway">
    <text evidence="3">Amino-sugar metabolism; N-acetylmuramate degradation.</text>
</comment>
<comment type="function">
    <text evidence="3">Specifically catalyzes the cleavage of the D-lactyl ether substituent of MurNAc 6-phosphate, producing GlcNAc 6-phosphate and D-lactate.</text>
</comment>
<dbReference type="InterPro" id="IPR046348">
    <property type="entry name" value="SIS_dom_sf"/>
</dbReference>
<feature type="active site" evidence="3">
    <location>
        <position position="113"/>
    </location>
</feature>
<comment type="similarity">
    <text evidence="3">Belongs to the GCKR-like family. MurNAc-6-P etherase subfamily.</text>
</comment>
<accession>A0ABQ2NPW7</accession>
<evidence type="ECO:0000313" key="6">
    <source>
        <dbReference type="Proteomes" id="UP000641206"/>
    </source>
</evidence>
<dbReference type="PANTHER" id="PTHR10088">
    <property type="entry name" value="GLUCOKINASE REGULATORY PROTEIN"/>
    <property type="match status" value="1"/>
</dbReference>
<dbReference type="PROSITE" id="PS51464">
    <property type="entry name" value="SIS"/>
    <property type="match status" value="1"/>
</dbReference>
<dbReference type="InterPro" id="IPR001347">
    <property type="entry name" value="SIS_dom"/>
</dbReference>
<comment type="subunit">
    <text evidence="3">Homodimer.</text>
</comment>
<dbReference type="RefSeq" id="WP_188732852.1">
    <property type="nucleotide sequence ID" value="NZ_BMLW01000001.1"/>
</dbReference>
<dbReference type="InterPro" id="IPR005488">
    <property type="entry name" value="Etherase_MurQ"/>
</dbReference>
<comment type="miscellaneous">
    <text evidence="3">A lyase-type mechanism (elimination/hydration) is suggested for the cleavage of the lactyl ether bond of MurNAc 6-phosphate, with the formation of an alpha,beta-unsaturated aldehyde intermediate with (E)-stereochemistry, followed by the syn addition of water to give product.</text>
</comment>
<dbReference type="HAMAP" id="MF_00068">
    <property type="entry name" value="MurQ"/>
    <property type="match status" value="1"/>
</dbReference>
<dbReference type="NCBIfam" id="NF009222">
    <property type="entry name" value="PRK12570.1"/>
    <property type="match status" value="1"/>
</dbReference>
<dbReference type="EC" id="4.2.1.126" evidence="3"/>
<dbReference type="CDD" id="cd05007">
    <property type="entry name" value="SIS_Etherase"/>
    <property type="match status" value="1"/>
</dbReference>
<organism evidence="5 6">
    <name type="scientific">Oceanobacillus neutriphilus</name>
    <dbReference type="NCBI Taxonomy" id="531815"/>
    <lineage>
        <taxon>Bacteria</taxon>
        <taxon>Bacillati</taxon>
        <taxon>Bacillota</taxon>
        <taxon>Bacilli</taxon>
        <taxon>Bacillales</taxon>
        <taxon>Bacillaceae</taxon>
        <taxon>Oceanobacillus</taxon>
    </lineage>
</organism>
<keyword evidence="2 3" id="KW-0119">Carbohydrate metabolism</keyword>
<dbReference type="NCBIfam" id="TIGR00274">
    <property type="entry name" value="N-acetylmuramic acid 6-phosphate etherase"/>
    <property type="match status" value="1"/>
</dbReference>
<dbReference type="Gene3D" id="3.40.50.10490">
    <property type="entry name" value="Glucose-6-phosphate isomerase like protein, domain 1"/>
    <property type="match status" value="1"/>
</dbReference>
<comment type="caution">
    <text evidence="5">The sequence shown here is derived from an EMBL/GenBank/DDBJ whole genome shotgun (WGS) entry which is preliminary data.</text>
</comment>